<dbReference type="PANTHER" id="PTHR43020">
    <property type="entry name" value="CDK5 REGULATORY SUBUNIT-ASSOCIATED PROTEIN 1"/>
    <property type="match status" value="1"/>
</dbReference>
<dbReference type="InterPro" id="IPR038135">
    <property type="entry name" value="Methylthiotransferase_N_sf"/>
</dbReference>
<dbReference type="GO" id="GO:0005829">
    <property type="term" value="C:cytosol"/>
    <property type="evidence" value="ECO:0007669"/>
    <property type="project" value="TreeGrafter"/>
</dbReference>
<evidence type="ECO:0000256" key="4">
    <source>
        <dbReference type="ARBA" id="ARBA00022691"/>
    </source>
</evidence>
<dbReference type="Gene3D" id="3.80.30.20">
    <property type="entry name" value="tm_1862 like domain"/>
    <property type="match status" value="1"/>
</dbReference>
<dbReference type="PROSITE" id="PS51449">
    <property type="entry name" value="MTTASE_N"/>
    <property type="match status" value="1"/>
</dbReference>
<name>K2G091_9BACT</name>
<evidence type="ECO:0000259" key="8">
    <source>
        <dbReference type="PROSITE" id="PS51449"/>
    </source>
</evidence>
<dbReference type="NCBIfam" id="TIGR00089">
    <property type="entry name" value="MiaB/RimO family radical SAM methylthiotransferase"/>
    <property type="match status" value="1"/>
</dbReference>
<evidence type="ECO:0000256" key="5">
    <source>
        <dbReference type="ARBA" id="ARBA00022723"/>
    </source>
</evidence>
<sequence length="478" mass="58465">MNYFLQTFGCQMNYADSEKINMIMLQSWIRKVSEYKDADFVILNTCSVRKKWEDKVYSLARDIQKFHEANWKKCFVWLTWCMIRKTWISKDNNPKWGKREATKQIDLLKDENSIFNSDDKIFGKTDKIDFVFRIEEIPYLTKILSALTNQEIWNDEKFNEYLKVKQLQENPWSANVVIQTGCDNFCTYCIVPFTRWREKSRNRTEIIDEIQEVTNKWTKEIILIWQNVNSFWKETRSKLWNPEELKWENRDTKTPFRELMEEIEDIAWIDRLRFTSSNPHDMTKDILDAHFELKKTCNYMHFALQSWDDEILKKMNRKHTYKDFKTQVEYLRSKDPLFSISTDIIVWFPWETIEQFENTIKAMKEIIFDFAYIARYSGRPWTFADKNLEDSISSQEKARRWHILNNMLEENVRIRSELMIWRTEEILVQWLSKWGKLYWRTRNFKEVYFDENKTVKIWDLIPVKIEKSVKWILEWKII</sequence>
<keyword evidence="5" id="KW-0479">Metal-binding</keyword>
<dbReference type="EMBL" id="AMFJ01000465">
    <property type="protein sequence ID" value="EKE27577.1"/>
    <property type="molecule type" value="Genomic_DNA"/>
</dbReference>
<keyword evidence="4" id="KW-0949">S-adenosyl-L-methionine</keyword>
<organism evidence="10">
    <name type="scientific">uncultured bacterium</name>
    <name type="common">gcode 4</name>
    <dbReference type="NCBI Taxonomy" id="1234023"/>
    <lineage>
        <taxon>Bacteria</taxon>
        <taxon>environmental samples</taxon>
    </lineage>
</organism>
<keyword evidence="2" id="KW-0004">4Fe-4S</keyword>
<protein>
    <submittedName>
        <fullName evidence="10">Uncharacterized protein</fullName>
    </submittedName>
</protein>
<dbReference type="SFLD" id="SFLDG01082">
    <property type="entry name" value="B12-binding_domain_containing"/>
    <property type="match status" value="1"/>
</dbReference>
<dbReference type="InterPro" id="IPR058240">
    <property type="entry name" value="rSAM_sf"/>
</dbReference>
<dbReference type="InterPro" id="IPR023404">
    <property type="entry name" value="rSAM_horseshoe"/>
</dbReference>
<comment type="cofactor">
    <cofactor evidence="1">
        <name>[4Fe-4S] cluster</name>
        <dbReference type="ChEBI" id="CHEBI:49883"/>
    </cofactor>
</comment>
<evidence type="ECO:0000259" key="9">
    <source>
        <dbReference type="PROSITE" id="PS51918"/>
    </source>
</evidence>
<accession>K2G091</accession>
<dbReference type="Gene3D" id="3.40.50.12160">
    <property type="entry name" value="Methylthiotransferase, N-terminal domain"/>
    <property type="match status" value="1"/>
</dbReference>
<gene>
    <name evidence="10" type="ORF">ACD_3C00191G0008</name>
</gene>
<keyword evidence="3" id="KW-0808">Transferase</keyword>
<dbReference type="Pfam" id="PF04055">
    <property type="entry name" value="Radical_SAM"/>
    <property type="match status" value="1"/>
</dbReference>
<evidence type="ECO:0000256" key="2">
    <source>
        <dbReference type="ARBA" id="ARBA00022485"/>
    </source>
</evidence>
<dbReference type="GO" id="GO:0051539">
    <property type="term" value="F:4 iron, 4 sulfur cluster binding"/>
    <property type="evidence" value="ECO:0007669"/>
    <property type="project" value="UniProtKB-KW"/>
</dbReference>
<dbReference type="InterPro" id="IPR007197">
    <property type="entry name" value="rSAM"/>
</dbReference>
<dbReference type="AlphaFoldDB" id="K2G091"/>
<dbReference type="SUPFAM" id="SSF102114">
    <property type="entry name" value="Radical SAM enzymes"/>
    <property type="match status" value="1"/>
</dbReference>
<dbReference type="GO" id="GO:0035597">
    <property type="term" value="F:tRNA-2-methylthio-N(6)-dimethylallyladenosine(37) synthase activity"/>
    <property type="evidence" value="ECO:0007669"/>
    <property type="project" value="TreeGrafter"/>
</dbReference>
<evidence type="ECO:0000256" key="7">
    <source>
        <dbReference type="ARBA" id="ARBA00023014"/>
    </source>
</evidence>
<dbReference type="GO" id="GO:0046872">
    <property type="term" value="F:metal ion binding"/>
    <property type="evidence" value="ECO:0007669"/>
    <property type="project" value="UniProtKB-KW"/>
</dbReference>
<dbReference type="SFLD" id="SFLDS00029">
    <property type="entry name" value="Radical_SAM"/>
    <property type="match status" value="1"/>
</dbReference>
<feature type="domain" description="Radical SAM core" evidence="9">
    <location>
        <begin position="168"/>
        <end position="415"/>
    </location>
</feature>
<proteinExistence type="predicted"/>
<dbReference type="PROSITE" id="PS51918">
    <property type="entry name" value="RADICAL_SAM"/>
    <property type="match status" value="1"/>
</dbReference>
<evidence type="ECO:0000256" key="1">
    <source>
        <dbReference type="ARBA" id="ARBA00001966"/>
    </source>
</evidence>
<dbReference type="PANTHER" id="PTHR43020:SF2">
    <property type="entry name" value="MITOCHONDRIAL TRNA METHYLTHIOTRANSFERASE CDK5RAP1"/>
    <property type="match status" value="1"/>
</dbReference>
<feature type="domain" description="MTTase N-terminal" evidence="8">
    <location>
        <begin position="1"/>
        <end position="149"/>
    </location>
</feature>
<reference evidence="10" key="1">
    <citation type="journal article" date="2012" name="Science">
        <title>Fermentation, hydrogen, and sulfur metabolism in multiple uncultivated bacterial phyla.</title>
        <authorList>
            <person name="Wrighton K.C."/>
            <person name="Thomas B.C."/>
            <person name="Sharon I."/>
            <person name="Miller C.S."/>
            <person name="Castelle C.J."/>
            <person name="VerBerkmoes N.C."/>
            <person name="Wilkins M.J."/>
            <person name="Hettich R.L."/>
            <person name="Lipton M.S."/>
            <person name="Williams K.H."/>
            <person name="Long P.E."/>
            <person name="Banfield J.F."/>
        </authorList>
    </citation>
    <scope>NUCLEOTIDE SEQUENCE [LARGE SCALE GENOMIC DNA]</scope>
</reference>
<keyword evidence="6" id="KW-0408">Iron</keyword>
<evidence type="ECO:0000256" key="3">
    <source>
        <dbReference type="ARBA" id="ARBA00022679"/>
    </source>
</evidence>
<comment type="caution">
    <text evidence="10">The sequence shown here is derived from an EMBL/GenBank/DDBJ whole genome shotgun (WGS) entry which is preliminary data.</text>
</comment>
<evidence type="ECO:0000256" key="6">
    <source>
        <dbReference type="ARBA" id="ARBA00023004"/>
    </source>
</evidence>
<dbReference type="SMART" id="SM00729">
    <property type="entry name" value="Elp3"/>
    <property type="match status" value="1"/>
</dbReference>
<dbReference type="InterPro" id="IPR013848">
    <property type="entry name" value="Methylthiotransferase_N"/>
</dbReference>
<keyword evidence="7" id="KW-0411">Iron-sulfur</keyword>
<dbReference type="InterPro" id="IPR005839">
    <property type="entry name" value="Methylthiotransferase"/>
</dbReference>
<dbReference type="InterPro" id="IPR006638">
    <property type="entry name" value="Elp3/MiaA/NifB-like_rSAM"/>
</dbReference>
<evidence type="ECO:0000313" key="10">
    <source>
        <dbReference type="EMBL" id="EKE27577.1"/>
    </source>
</evidence>
<dbReference type="Pfam" id="PF00919">
    <property type="entry name" value="UPF0004"/>
    <property type="match status" value="1"/>
</dbReference>